<keyword evidence="3 6" id="KW-0820">tRNA-binding</keyword>
<comment type="caution">
    <text evidence="9">The sequence shown here is derived from an EMBL/GenBank/DDBJ whole genome shotgun (WGS) entry which is preliminary data.</text>
</comment>
<evidence type="ECO:0000313" key="10">
    <source>
        <dbReference type="Proteomes" id="UP000324143"/>
    </source>
</evidence>
<reference evidence="9" key="1">
    <citation type="submission" date="2019-08" db="EMBL/GenBank/DDBJ databases">
        <title>Genomic characterization of a novel candidate phylum (ARYD3) from a high temperature, high salinity tertiary oil reservoir in north central Oklahoma, USA.</title>
        <authorList>
            <person name="Youssef N.H."/>
            <person name="Yadav A."/>
            <person name="Elshahed M.S."/>
        </authorList>
    </citation>
    <scope>NUCLEOTIDE SEQUENCE [LARGE SCALE GENOMIC DNA]</scope>
    <source>
        <strain evidence="9">ARYD3</strain>
    </source>
</reference>
<gene>
    <name evidence="6" type="primary">rph</name>
    <name evidence="9" type="ORF">FXF47_02270</name>
</gene>
<keyword evidence="10" id="KW-1185">Reference proteome</keyword>
<comment type="subunit">
    <text evidence="6">Homohexameric ring arranged as a trimer of dimers.</text>
</comment>
<organism evidence="9 10">
    <name type="scientific">Candidatus Mcinerneyibacterium aminivorans</name>
    <dbReference type="NCBI Taxonomy" id="2703815"/>
    <lineage>
        <taxon>Bacteria</taxon>
        <taxon>Candidatus Macinerneyibacteriota</taxon>
        <taxon>Candidatus Mcinerneyibacteria</taxon>
        <taxon>Candidatus Mcinerneyibacteriales</taxon>
        <taxon>Candidatus Mcinerneyibacteriaceae</taxon>
        <taxon>Candidatus Mcinerneyibacterium</taxon>
    </lineage>
</organism>
<dbReference type="GO" id="GO:0000175">
    <property type="term" value="F:3'-5'-RNA exonuclease activity"/>
    <property type="evidence" value="ECO:0007669"/>
    <property type="project" value="UniProtKB-UniRule"/>
</dbReference>
<keyword evidence="2 6" id="KW-0698">rRNA processing</keyword>
<dbReference type="EMBL" id="VSIX01000029">
    <property type="protein sequence ID" value="TYB31716.1"/>
    <property type="molecule type" value="Genomic_DNA"/>
</dbReference>
<comment type="similarity">
    <text evidence="1 6">Belongs to the RNase PH family.</text>
</comment>
<comment type="catalytic activity">
    <reaction evidence="6">
        <text>tRNA(n+1) + phosphate = tRNA(n) + a ribonucleoside 5'-diphosphate</text>
        <dbReference type="Rhea" id="RHEA:10628"/>
        <dbReference type="Rhea" id="RHEA-COMP:17343"/>
        <dbReference type="Rhea" id="RHEA-COMP:17344"/>
        <dbReference type="ChEBI" id="CHEBI:43474"/>
        <dbReference type="ChEBI" id="CHEBI:57930"/>
        <dbReference type="ChEBI" id="CHEBI:173114"/>
        <dbReference type="EC" id="2.7.7.56"/>
    </reaction>
</comment>
<accession>A0A5D0MFA9</accession>
<dbReference type="GO" id="GO:0016075">
    <property type="term" value="P:rRNA catabolic process"/>
    <property type="evidence" value="ECO:0007669"/>
    <property type="project" value="UniProtKB-UniRule"/>
</dbReference>
<dbReference type="CDD" id="cd11362">
    <property type="entry name" value="RNase_PH_bact"/>
    <property type="match status" value="1"/>
</dbReference>
<feature type="binding site" evidence="6">
    <location>
        <begin position="124"/>
        <end position="126"/>
    </location>
    <ligand>
        <name>phosphate</name>
        <dbReference type="ChEBI" id="CHEBI:43474"/>
        <note>substrate</note>
    </ligand>
</feature>
<dbReference type="InterPro" id="IPR015847">
    <property type="entry name" value="ExoRNase_PH_dom2"/>
</dbReference>
<evidence type="ECO:0000256" key="3">
    <source>
        <dbReference type="ARBA" id="ARBA00022555"/>
    </source>
</evidence>
<dbReference type="InterPro" id="IPR027408">
    <property type="entry name" value="PNPase/RNase_PH_dom_sf"/>
</dbReference>
<dbReference type="Pfam" id="PF01138">
    <property type="entry name" value="RNase_PH"/>
    <property type="match status" value="1"/>
</dbReference>
<dbReference type="FunFam" id="3.30.230.70:FF:000003">
    <property type="entry name" value="Ribonuclease PH"/>
    <property type="match status" value="1"/>
</dbReference>
<dbReference type="AlphaFoldDB" id="A0A5D0MFA9"/>
<name>A0A5D0MFA9_9BACT</name>
<keyword evidence="5" id="KW-0694">RNA-binding</keyword>
<dbReference type="InterPro" id="IPR002381">
    <property type="entry name" value="RNase_PH_bac-type"/>
</dbReference>
<comment type="function">
    <text evidence="6">Phosphorolytic 3'-5' exoribonuclease that plays an important role in tRNA 3'-end maturation. Removes nucleotide residues following the 3'-CCA terminus of tRNAs; can also add nucleotides to the ends of RNA molecules by using nucleoside diphosphates as substrates, but this may not be physiologically important. Probably plays a role in initiation of 16S rRNA degradation (leading to ribosome degradation) during starvation.</text>
</comment>
<dbReference type="GO" id="GO:0008033">
    <property type="term" value="P:tRNA processing"/>
    <property type="evidence" value="ECO:0007669"/>
    <property type="project" value="UniProtKB-UniRule"/>
</dbReference>
<dbReference type="InterPro" id="IPR050080">
    <property type="entry name" value="RNase_PH"/>
</dbReference>
<evidence type="ECO:0000313" key="9">
    <source>
        <dbReference type="EMBL" id="TYB31716.1"/>
    </source>
</evidence>
<protein>
    <recommendedName>
        <fullName evidence="6">Ribonuclease PH</fullName>
        <shortName evidence="6">RNase PH</shortName>
        <ecNumber evidence="6">2.7.7.56</ecNumber>
    </recommendedName>
    <alternativeName>
        <fullName evidence="6">tRNA nucleotidyltransferase</fullName>
    </alternativeName>
</protein>
<dbReference type="HAMAP" id="MF_00564">
    <property type="entry name" value="RNase_PH"/>
    <property type="match status" value="1"/>
</dbReference>
<dbReference type="Proteomes" id="UP000324143">
    <property type="component" value="Unassembled WGS sequence"/>
</dbReference>
<feature type="domain" description="Exoribonuclease phosphorolytic" evidence="7">
    <location>
        <begin position="10"/>
        <end position="136"/>
    </location>
</feature>
<dbReference type="InterPro" id="IPR001247">
    <property type="entry name" value="ExoRNase_PH_dom1"/>
</dbReference>
<dbReference type="Pfam" id="PF03725">
    <property type="entry name" value="RNase_PH_C"/>
    <property type="match status" value="1"/>
</dbReference>
<evidence type="ECO:0000256" key="2">
    <source>
        <dbReference type="ARBA" id="ARBA00022552"/>
    </source>
</evidence>
<evidence type="ECO:0000256" key="6">
    <source>
        <dbReference type="HAMAP-Rule" id="MF_00564"/>
    </source>
</evidence>
<evidence type="ECO:0000259" key="8">
    <source>
        <dbReference type="Pfam" id="PF03725"/>
    </source>
</evidence>
<proteinExistence type="inferred from homology"/>
<dbReference type="NCBIfam" id="TIGR01966">
    <property type="entry name" value="RNasePH"/>
    <property type="match status" value="1"/>
</dbReference>
<sequence length="242" mass="27362">MRVDGRKLDELRDIDFTTNFIKYPEGSVLIEWGGTKVLTNVTIEESVPHFLRGQNEGWITAEYAMLPRSTQDRNIRESRKGHLSGRTMEIQRLIGRSLRGVIDRKNIGERTLWVDCDVLQANGGTRVASITSSFVAAYIALNKFTKKGKIDNLPIDKFLAAVSVGIVDGKPMLDLCYEEDYKADVDMNVVMTGNGDIIEIQGTAENEPFNRKELDKLLDLAETGIEKIVKMQREIIFSYEDK</sequence>
<dbReference type="GO" id="GO:0009022">
    <property type="term" value="F:tRNA nucleotidyltransferase activity"/>
    <property type="evidence" value="ECO:0007669"/>
    <property type="project" value="UniProtKB-UniRule"/>
</dbReference>
<evidence type="ECO:0000259" key="7">
    <source>
        <dbReference type="Pfam" id="PF01138"/>
    </source>
</evidence>
<dbReference type="InterPro" id="IPR036345">
    <property type="entry name" value="ExoRNase_PH_dom2_sf"/>
</dbReference>
<dbReference type="PANTHER" id="PTHR11953:SF0">
    <property type="entry name" value="EXOSOME COMPLEX COMPONENT RRP41"/>
    <property type="match status" value="1"/>
</dbReference>
<keyword evidence="6 9" id="KW-0548">Nucleotidyltransferase</keyword>
<dbReference type="SUPFAM" id="SSF55666">
    <property type="entry name" value="Ribonuclease PH domain 2-like"/>
    <property type="match status" value="1"/>
</dbReference>
<dbReference type="SUPFAM" id="SSF54211">
    <property type="entry name" value="Ribosomal protein S5 domain 2-like"/>
    <property type="match status" value="1"/>
</dbReference>
<dbReference type="Gene3D" id="3.30.230.70">
    <property type="entry name" value="GHMP Kinase, N-terminal domain"/>
    <property type="match status" value="1"/>
</dbReference>
<keyword evidence="4 6" id="KW-0819">tRNA processing</keyword>
<dbReference type="PANTHER" id="PTHR11953">
    <property type="entry name" value="EXOSOME COMPLEX COMPONENT"/>
    <property type="match status" value="1"/>
</dbReference>
<feature type="domain" description="Exoribonuclease phosphorolytic" evidence="8">
    <location>
        <begin position="159"/>
        <end position="223"/>
    </location>
</feature>
<keyword evidence="6 9" id="KW-0808">Transferase</keyword>
<evidence type="ECO:0000256" key="5">
    <source>
        <dbReference type="ARBA" id="ARBA00022884"/>
    </source>
</evidence>
<dbReference type="GO" id="GO:0000049">
    <property type="term" value="F:tRNA binding"/>
    <property type="evidence" value="ECO:0007669"/>
    <property type="project" value="UniProtKB-UniRule"/>
</dbReference>
<dbReference type="GO" id="GO:0031125">
    <property type="term" value="P:rRNA 3'-end processing"/>
    <property type="evidence" value="ECO:0007669"/>
    <property type="project" value="UniProtKB-ARBA"/>
</dbReference>
<dbReference type="InterPro" id="IPR020568">
    <property type="entry name" value="Ribosomal_Su5_D2-typ_SF"/>
</dbReference>
<evidence type="ECO:0000256" key="4">
    <source>
        <dbReference type="ARBA" id="ARBA00022694"/>
    </source>
</evidence>
<evidence type="ECO:0000256" key="1">
    <source>
        <dbReference type="ARBA" id="ARBA00006678"/>
    </source>
</evidence>
<feature type="binding site" evidence="6">
    <location>
        <position position="86"/>
    </location>
    <ligand>
        <name>phosphate</name>
        <dbReference type="ChEBI" id="CHEBI:43474"/>
        <note>substrate</note>
    </ligand>
</feature>
<dbReference type="EC" id="2.7.7.56" evidence="6"/>